<comment type="caution">
    <text evidence="2">The sequence shown here is derived from an EMBL/GenBank/DDBJ whole genome shotgun (WGS) entry which is preliminary data.</text>
</comment>
<feature type="region of interest" description="Disordered" evidence="1">
    <location>
        <begin position="1"/>
        <end position="43"/>
    </location>
</feature>
<sequence length="157" mass="16968">MAQKQPRAKTPPTSLAAETPSSTTSTAGSSTTATLDRSGKKNHNAWRVVASVRALSPGLAYAPASGVGHYRQAAPLGADVKKVVMEVEEKEERGELVDQDILTAENVALDGAERSLLTKVMNVAQRRKRPREATANKHAYESRDESWSSVEPLSNRE</sequence>
<evidence type="ECO:0000313" key="2">
    <source>
        <dbReference type="EMBL" id="OLP90173.1"/>
    </source>
</evidence>
<reference evidence="2 3" key="1">
    <citation type="submission" date="2016-02" db="EMBL/GenBank/DDBJ databases">
        <title>Genome analysis of coral dinoflagellate symbionts highlights evolutionary adaptations to a symbiotic lifestyle.</title>
        <authorList>
            <person name="Aranda M."/>
            <person name="Li Y."/>
            <person name="Liew Y.J."/>
            <person name="Baumgarten S."/>
            <person name="Simakov O."/>
            <person name="Wilson M."/>
            <person name="Piel J."/>
            <person name="Ashoor H."/>
            <person name="Bougouffa S."/>
            <person name="Bajic V.B."/>
            <person name="Ryu T."/>
            <person name="Ravasi T."/>
            <person name="Bayer T."/>
            <person name="Micklem G."/>
            <person name="Kim H."/>
            <person name="Bhak J."/>
            <person name="Lajeunesse T.C."/>
            <person name="Voolstra C.R."/>
        </authorList>
    </citation>
    <scope>NUCLEOTIDE SEQUENCE [LARGE SCALE GENOMIC DNA]</scope>
    <source>
        <strain evidence="2 3">CCMP2467</strain>
    </source>
</reference>
<feature type="compositionally biased region" description="Basic and acidic residues" evidence="1">
    <location>
        <begin position="131"/>
        <end position="146"/>
    </location>
</feature>
<keyword evidence="3" id="KW-1185">Reference proteome</keyword>
<feature type="compositionally biased region" description="Polar residues" evidence="1">
    <location>
        <begin position="147"/>
        <end position="157"/>
    </location>
</feature>
<name>A0A1Q9D4Q1_SYMMI</name>
<feature type="region of interest" description="Disordered" evidence="1">
    <location>
        <begin position="125"/>
        <end position="157"/>
    </location>
</feature>
<dbReference type="AlphaFoldDB" id="A0A1Q9D4Q1"/>
<dbReference type="EMBL" id="LSRX01000725">
    <property type="protein sequence ID" value="OLP90173.1"/>
    <property type="molecule type" value="Genomic_DNA"/>
</dbReference>
<gene>
    <name evidence="2" type="ORF">AK812_SmicGene28288</name>
</gene>
<evidence type="ECO:0000256" key="1">
    <source>
        <dbReference type="SAM" id="MobiDB-lite"/>
    </source>
</evidence>
<protein>
    <submittedName>
        <fullName evidence="2">Uncharacterized protein</fullName>
    </submittedName>
</protein>
<feature type="compositionally biased region" description="Low complexity" evidence="1">
    <location>
        <begin position="10"/>
        <end position="34"/>
    </location>
</feature>
<organism evidence="2 3">
    <name type="scientific">Symbiodinium microadriaticum</name>
    <name type="common">Dinoflagellate</name>
    <name type="synonym">Zooxanthella microadriatica</name>
    <dbReference type="NCBI Taxonomy" id="2951"/>
    <lineage>
        <taxon>Eukaryota</taxon>
        <taxon>Sar</taxon>
        <taxon>Alveolata</taxon>
        <taxon>Dinophyceae</taxon>
        <taxon>Suessiales</taxon>
        <taxon>Symbiodiniaceae</taxon>
        <taxon>Symbiodinium</taxon>
    </lineage>
</organism>
<evidence type="ECO:0000313" key="3">
    <source>
        <dbReference type="Proteomes" id="UP000186817"/>
    </source>
</evidence>
<accession>A0A1Q9D4Q1</accession>
<dbReference type="Proteomes" id="UP000186817">
    <property type="component" value="Unassembled WGS sequence"/>
</dbReference>
<proteinExistence type="predicted"/>